<dbReference type="InterPro" id="IPR001304">
    <property type="entry name" value="C-type_lectin-like"/>
</dbReference>
<dbReference type="InterPro" id="IPR016187">
    <property type="entry name" value="CTDL_fold"/>
</dbReference>
<dbReference type="InterPro" id="IPR050111">
    <property type="entry name" value="C-type_lectin/snaclec_domain"/>
</dbReference>
<dbReference type="OrthoDB" id="6138173at2759"/>
<dbReference type="Pfam" id="PF00059">
    <property type="entry name" value="Lectin_C"/>
    <property type="match status" value="2"/>
</dbReference>
<dbReference type="EMBL" id="KB203711">
    <property type="protein sequence ID" value="ESO83346.1"/>
    <property type="molecule type" value="Genomic_DNA"/>
</dbReference>
<organism evidence="2 3">
    <name type="scientific">Lottia gigantea</name>
    <name type="common">Giant owl limpet</name>
    <dbReference type="NCBI Taxonomy" id="225164"/>
    <lineage>
        <taxon>Eukaryota</taxon>
        <taxon>Metazoa</taxon>
        <taxon>Spiralia</taxon>
        <taxon>Lophotrochozoa</taxon>
        <taxon>Mollusca</taxon>
        <taxon>Gastropoda</taxon>
        <taxon>Patellogastropoda</taxon>
        <taxon>Lottioidea</taxon>
        <taxon>Lottiidae</taxon>
        <taxon>Lottia</taxon>
    </lineage>
</organism>
<dbReference type="SMART" id="SM00034">
    <property type="entry name" value="CLECT"/>
    <property type="match status" value="1"/>
</dbReference>
<dbReference type="KEGG" id="lgi:LOTGIDRAFT_169409"/>
<protein>
    <recommendedName>
        <fullName evidence="1">C-type lectin domain-containing protein</fullName>
    </recommendedName>
</protein>
<dbReference type="PROSITE" id="PS50041">
    <property type="entry name" value="C_TYPE_LECTIN_2"/>
    <property type="match status" value="1"/>
</dbReference>
<evidence type="ECO:0000259" key="1">
    <source>
        <dbReference type="PROSITE" id="PS50041"/>
    </source>
</evidence>
<dbReference type="AlphaFoldDB" id="V3ZR53"/>
<dbReference type="PANTHER" id="PTHR22803">
    <property type="entry name" value="MANNOSE, PHOSPHOLIPASE, LECTIN RECEPTOR RELATED"/>
    <property type="match status" value="1"/>
</dbReference>
<gene>
    <name evidence="2" type="ORF">LOTGIDRAFT_169409</name>
</gene>
<reference evidence="2 3" key="1">
    <citation type="journal article" date="2013" name="Nature">
        <title>Insights into bilaterian evolution from three spiralian genomes.</title>
        <authorList>
            <person name="Simakov O."/>
            <person name="Marletaz F."/>
            <person name="Cho S.J."/>
            <person name="Edsinger-Gonzales E."/>
            <person name="Havlak P."/>
            <person name="Hellsten U."/>
            <person name="Kuo D.H."/>
            <person name="Larsson T."/>
            <person name="Lv J."/>
            <person name="Arendt D."/>
            <person name="Savage R."/>
            <person name="Osoegawa K."/>
            <person name="de Jong P."/>
            <person name="Grimwood J."/>
            <person name="Chapman J.A."/>
            <person name="Shapiro H."/>
            <person name="Aerts A."/>
            <person name="Otillar R.P."/>
            <person name="Terry A.Y."/>
            <person name="Boore J.L."/>
            <person name="Grigoriev I.V."/>
            <person name="Lindberg D.R."/>
            <person name="Seaver E.C."/>
            <person name="Weisblat D.A."/>
            <person name="Putnam N.H."/>
            <person name="Rokhsar D.S."/>
        </authorList>
    </citation>
    <scope>NUCLEOTIDE SEQUENCE [LARGE SCALE GENOMIC DNA]</scope>
</reference>
<evidence type="ECO:0000313" key="2">
    <source>
        <dbReference type="EMBL" id="ESO83346.1"/>
    </source>
</evidence>
<dbReference type="HOGENOM" id="CLU_837554_0_0_1"/>
<dbReference type="Proteomes" id="UP000030746">
    <property type="component" value="Unassembled WGS sequence"/>
</dbReference>
<sequence length="300" mass="34727">MTIPVVETRKEYHDLWEFLQTTQYQKDLWLGIRWNNYGFYQWLNGNILGIQNWAMSEPRSQTGQRCVYASSDQKWRTTLCSNDKHVICFYKDGELFGPPPQFSTATDFFTAYNTCKDDGGRLPVILTSFDRNRLLSKHSETNFWLGLIEEKDQFVWITGEYLGYYDWIDGDRGTLVHVHINKTVHTYLTFHAPSDGKVNAESRRYFCQNKTTKTNEYIGLWGYNYFKLVERSIYTLASPLSQVIVRGRAHCAAVCSRDAHCLKYTVDGTICSTFGNLDYAVSGGGVPLYERMSVSQELYL</sequence>
<keyword evidence="3" id="KW-1185">Reference proteome</keyword>
<dbReference type="RefSeq" id="XP_009065951.1">
    <property type="nucleotide sequence ID" value="XM_009067703.1"/>
</dbReference>
<dbReference type="InterPro" id="IPR016186">
    <property type="entry name" value="C-type_lectin-like/link_sf"/>
</dbReference>
<dbReference type="CTD" id="20241132"/>
<dbReference type="Gene3D" id="3.10.100.10">
    <property type="entry name" value="Mannose-Binding Protein A, subunit A"/>
    <property type="match status" value="2"/>
</dbReference>
<feature type="domain" description="C-type lectin" evidence="1">
    <location>
        <begin position="1"/>
        <end position="89"/>
    </location>
</feature>
<dbReference type="GeneID" id="20241132"/>
<evidence type="ECO:0000313" key="3">
    <source>
        <dbReference type="Proteomes" id="UP000030746"/>
    </source>
</evidence>
<proteinExistence type="predicted"/>
<accession>V3ZR53</accession>
<dbReference type="CDD" id="cd00037">
    <property type="entry name" value="CLECT"/>
    <property type="match status" value="2"/>
</dbReference>
<name>V3ZR53_LOTGI</name>
<dbReference type="SUPFAM" id="SSF56436">
    <property type="entry name" value="C-type lectin-like"/>
    <property type="match status" value="2"/>
</dbReference>